<organism evidence="3">
    <name type="scientific">Candidatus Berkiella aquae</name>
    <dbReference type="NCBI Taxonomy" id="295108"/>
    <lineage>
        <taxon>Bacteria</taxon>
        <taxon>Pseudomonadati</taxon>
        <taxon>Pseudomonadota</taxon>
        <taxon>Gammaproteobacteria</taxon>
        <taxon>Candidatus Berkiellales</taxon>
        <taxon>Candidatus Berkiellaceae</taxon>
        <taxon>Candidatus Berkiella</taxon>
    </lineage>
</organism>
<keyword evidence="5" id="KW-1185">Reference proteome</keyword>
<reference evidence="4" key="2">
    <citation type="journal article" date="2016" name="Genome Announc.">
        <title>Draft Genome Sequences of Two Novel Amoeba-Resistant Intranuclear Bacteria, 'Candidatus Berkiella cookevillensis' and 'Candidatus Berkiella aquae'.</title>
        <authorList>
            <person name="Mehari Y.T."/>
            <person name="Arivett B.A."/>
            <person name="Farone A.L."/>
            <person name="Gunderson J.H."/>
            <person name="Farone M.B."/>
        </authorList>
    </citation>
    <scope>NUCLEOTIDE SEQUENCE</scope>
    <source>
        <strain evidence="4">HT99</strain>
    </source>
</reference>
<dbReference type="OrthoDB" id="9815923at2"/>
<evidence type="ECO:0000256" key="1">
    <source>
        <dbReference type="ARBA" id="ARBA00038494"/>
    </source>
</evidence>
<evidence type="ECO:0000259" key="2">
    <source>
        <dbReference type="Pfam" id="PF00535"/>
    </source>
</evidence>
<dbReference type="SUPFAM" id="SSF53448">
    <property type="entry name" value="Nucleotide-diphospho-sugar transferases"/>
    <property type="match status" value="1"/>
</dbReference>
<dbReference type="CDD" id="cd02511">
    <property type="entry name" value="Beta4Glucosyltransferase"/>
    <property type="match status" value="1"/>
</dbReference>
<protein>
    <submittedName>
        <fullName evidence="4">Glycosyltransferase family 2 protein</fullName>
    </submittedName>
    <submittedName>
        <fullName evidence="3">SPBc2 prophage-derived glycosyltransferase SunS</fullName>
        <ecNumber evidence="3">2.4.1.-</ecNumber>
    </submittedName>
</protein>
<keyword evidence="3" id="KW-0328">Glycosyltransferase</keyword>
<reference evidence="4" key="3">
    <citation type="submission" date="2021-06" db="EMBL/GenBank/DDBJ databases">
        <title>Genomic Description and Analysis of Intracellular Bacteria, Candidatus Berkiella cookevillensis and Candidatus Berkiella aquae.</title>
        <authorList>
            <person name="Kidane D.T."/>
            <person name="Mehari Y.T."/>
            <person name="Rice F.C."/>
            <person name="Arivett B.A."/>
            <person name="Farone A.L."/>
            <person name="Berk S.G."/>
            <person name="Farone M.B."/>
        </authorList>
    </citation>
    <scope>NUCLEOTIDE SEQUENCE</scope>
    <source>
        <strain evidence="4">HT99</strain>
    </source>
</reference>
<evidence type="ECO:0000313" key="5">
    <source>
        <dbReference type="Proteomes" id="UP000051497"/>
    </source>
</evidence>
<comment type="similarity">
    <text evidence="1">Belongs to the glycosyltransferase 2 family. WaaE/KdtX subfamily.</text>
</comment>
<dbReference type="Pfam" id="PF00535">
    <property type="entry name" value="Glycos_transf_2"/>
    <property type="match status" value="1"/>
</dbReference>
<dbReference type="RefSeq" id="WP_075066893.1">
    <property type="nucleotide sequence ID" value="NZ_LKAJ02000001.1"/>
</dbReference>
<keyword evidence="3" id="KW-0808">Transferase</keyword>
<dbReference type="PANTHER" id="PTHR43630:SF2">
    <property type="entry name" value="GLYCOSYLTRANSFERASE"/>
    <property type="match status" value="1"/>
</dbReference>
<accession>A0A0Q9YL57</accession>
<dbReference type="InterPro" id="IPR001173">
    <property type="entry name" value="Glyco_trans_2-like"/>
</dbReference>
<dbReference type="Proteomes" id="UP000051497">
    <property type="component" value="Unassembled WGS sequence"/>
</dbReference>
<dbReference type="EMBL" id="LKAJ01000010">
    <property type="protein sequence ID" value="KRG20537.1"/>
    <property type="molecule type" value="Genomic_DNA"/>
</dbReference>
<dbReference type="InterPro" id="IPR029044">
    <property type="entry name" value="Nucleotide-diphossugar_trans"/>
</dbReference>
<gene>
    <name evidence="3" type="primary">sunS</name>
    <name evidence="4" type="ORF">HT99x_001755</name>
    <name evidence="3" type="ORF">HT99x_02268</name>
</gene>
<sequence>MTKLSIIVITKNEAHNIGDCLASVAFADEKIVFDSGSTDDTVSVCQQYTSRVTVTPDWPGDGPQKNRALATATGEWVLCLDADERVSEALAQEILAAIQNDRGFAAYEIPYQSTYCGKPLRFGDWRNESHVRLFKRGLASFTENIVHCHLQVHGKTGKLKHAIIHHPFHHLGAMLFKLNDYSTQSAKALFAKGRKATLTTALSRSLWSFFRGYFLKLGLLDGKEGFLLAVSNAQGTYYRYLKLMYLWQAHQNKGTCR</sequence>
<dbReference type="AlphaFoldDB" id="A0A0Q9YL57"/>
<evidence type="ECO:0000313" key="4">
    <source>
        <dbReference type="EMBL" id="MCS5710146.1"/>
    </source>
</evidence>
<dbReference type="GO" id="GO:0016757">
    <property type="term" value="F:glycosyltransferase activity"/>
    <property type="evidence" value="ECO:0007669"/>
    <property type="project" value="UniProtKB-KW"/>
</dbReference>
<evidence type="ECO:0000313" key="3">
    <source>
        <dbReference type="EMBL" id="KRG20537.1"/>
    </source>
</evidence>
<feature type="domain" description="Glycosyltransferase 2-like" evidence="2">
    <location>
        <begin position="5"/>
        <end position="112"/>
    </location>
</feature>
<dbReference type="STRING" id="295108.HT99x_02268"/>
<comment type="caution">
    <text evidence="3">The sequence shown here is derived from an EMBL/GenBank/DDBJ whole genome shotgun (WGS) entry which is preliminary data.</text>
</comment>
<dbReference type="Gene3D" id="3.90.550.10">
    <property type="entry name" value="Spore Coat Polysaccharide Biosynthesis Protein SpsA, Chain A"/>
    <property type="match status" value="1"/>
</dbReference>
<name>A0A0Q9YL57_9GAMM</name>
<reference evidence="3" key="1">
    <citation type="submission" date="2015-09" db="EMBL/GenBank/DDBJ databases">
        <title>Draft Genome Sequences of Two Novel Amoeba-resistant Intranuclear Bacteria, Candidatus Berkiella cookevillensis and Candidatus Berkiella aquae.</title>
        <authorList>
            <person name="Mehari Y.T."/>
            <person name="Arivett B.A."/>
            <person name="Farone A.L."/>
            <person name="Gunderson J.H."/>
            <person name="Farone M.B."/>
        </authorList>
    </citation>
    <scope>NUCLEOTIDE SEQUENCE [LARGE SCALE GENOMIC DNA]</scope>
    <source>
        <strain evidence="3">HT99</strain>
    </source>
</reference>
<proteinExistence type="inferred from homology"/>
<dbReference type="PATRIC" id="fig|1590043.3.peg.2317"/>
<dbReference type="EC" id="2.4.1.-" evidence="3"/>
<dbReference type="PANTHER" id="PTHR43630">
    <property type="entry name" value="POLY-BETA-1,6-N-ACETYL-D-GLUCOSAMINE SYNTHASE"/>
    <property type="match status" value="1"/>
</dbReference>
<dbReference type="EMBL" id="LKAJ02000001">
    <property type="protein sequence ID" value="MCS5710146.1"/>
    <property type="molecule type" value="Genomic_DNA"/>
</dbReference>